<name>A0A1X2G6R2_9FUNG</name>
<evidence type="ECO:0000313" key="3">
    <source>
        <dbReference type="Proteomes" id="UP000242146"/>
    </source>
</evidence>
<protein>
    <submittedName>
        <fullName evidence="2">Uncharacterized protein</fullName>
    </submittedName>
</protein>
<comment type="caution">
    <text evidence="2">The sequence shown here is derived from an EMBL/GenBank/DDBJ whole genome shotgun (WGS) entry which is preliminary data.</text>
</comment>
<organism evidence="2 3">
    <name type="scientific">Hesseltinella vesiculosa</name>
    <dbReference type="NCBI Taxonomy" id="101127"/>
    <lineage>
        <taxon>Eukaryota</taxon>
        <taxon>Fungi</taxon>
        <taxon>Fungi incertae sedis</taxon>
        <taxon>Mucoromycota</taxon>
        <taxon>Mucoromycotina</taxon>
        <taxon>Mucoromycetes</taxon>
        <taxon>Mucorales</taxon>
        <taxon>Cunninghamellaceae</taxon>
        <taxon>Hesseltinella</taxon>
    </lineage>
</organism>
<dbReference type="AlphaFoldDB" id="A0A1X2G6R2"/>
<evidence type="ECO:0000313" key="2">
    <source>
        <dbReference type="EMBL" id="ORX46518.1"/>
    </source>
</evidence>
<sequence length="143" mass="15985">MESSGMGADMGWPLLLGRGLLTVGVAGVLMLWDMETLAGMLVEEEVVEVEEASDVAEEEGEVVVVDWAWTRTNTTMISATSLCCRIVVFFSLRTREGKKEGDMARGACSFKKATKRSQVSRGWKRGLCKNVEKVKERLFFFFF</sequence>
<keyword evidence="1" id="KW-0472">Membrane</keyword>
<evidence type="ECO:0000256" key="1">
    <source>
        <dbReference type="SAM" id="Phobius"/>
    </source>
</evidence>
<keyword evidence="3" id="KW-1185">Reference proteome</keyword>
<accession>A0A1X2G6R2</accession>
<dbReference type="EMBL" id="MCGT01000037">
    <property type="protein sequence ID" value="ORX46518.1"/>
    <property type="molecule type" value="Genomic_DNA"/>
</dbReference>
<dbReference type="Proteomes" id="UP000242146">
    <property type="component" value="Unassembled WGS sequence"/>
</dbReference>
<feature type="non-terminal residue" evidence="2">
    <location>
        <position position="143"/>
    </location>
</feature>
<gene>
    <name evidence="2" type="ORF">DM01DRAFT_28887</name>
</gene>
<proteinExistence type="predicted"/>
<reference evidence="2 3" key="1">
    <citation type="submission" date="2016-07" db="EMBL/GenBank/DDBJ databases">
        <title>Pervasive Adenine N6-methylation of Active Genes in Fungi.</title>
        <authorList>
            <consortium name="DOE Joint Genome Institute"/>
            <person name="Mondo S.J."/>
            <person name="Dannebaum R.O."/>
            <person name="Kuo R.C."/>
            <person name="Labutti K."/>
            <person name="Haridas S."/>
            <person name="Kuo A."/>
            <person name="Salamov A."/>
            <person name="Ahrendt S.R."/>
            <person name="Lipzen A."/>
            <person name="Sullivan W."/>
            <person name="Andreopoulos W.B."/>
            <person name="Clum A."/>
            <person name="Lindquist E."/>
            <person name="Daum C."/>
            <person name="Ramamoorthy G.K."/>
            <person name="Gryganskyi A."/>
            <person name="Culley D."/>
            <person name="Magnuson J.K."/>
            <person name="James T.Y."/>
            <person name="O'Malley M.A."/>
            <person name="Stajich J.E."/>
            <person name="Spatafora J.W."/>
            <person name="Visel A."/>
            <person name="Grigoriev I.V."/>
        </authorList>
    </citation>
    <scope>NUCLEOTIDE SEQUENCE [LARGE SCALE GENOMIC DNA]</scope>
    <source>
        <strain evidence="2 3">NRRL 3301</strain>
    </source>
</reference>
<keyword evidence="1" id="KW-1133">Transmembrane helix</keyword>
<keyword evidence="1" id="KW-0812">Transmembrane</keyword>
<feature type="transmembrane region" description="Helical" evidence="1">
    <location>
        <begin position="12"/>
        <end position="32"/>
    </location>
</feature>